<protein>
    <submittedName>
        <fullName evidence="1">Uncharacterized protein</fullName>
    </submittedName>
</protein>
<dbReference type="Proteomes" id="UP001623349">
    <property type="component" value="Unassembled WGS sequence"/>
</dbReference>
<dbReference type="EMBL" id="BAAFST010000011">
    <property type="protein sequence ID" value="GAB1297214.1"/>
    <property type="molecule type" value="Genomic_DNA"/>
</dbReference>
<reference evidence="1 2" key="1">
    <citation type="submission" date="2024-08" db="EMBL/GenBank/DDBJ databases">
        <title>The draft genome of Apodemus speciosus.</title>
        <authorList>
            <person name="Nabeshima K."/>
            <person name="Suzuki S."/>
            <person name="Onuma M."/>
        </authorList>
    </citation>
    <scope>NUCLEOTIDE SEQUENCE [LARGE SCALE GENOMIC DNA]</scope>
    <source>
        <strain evidence="1">IB14-021</strain>
    </source>
</reference>
<proteinExistence type="predicted"/>
<comment type="caution">
    <text evidence="1">The sequence shown here is derived from an EMBL/GenBank/DDBJ whole genome shotgun (WGS) entry which is preliminary data.</text>
</comment>
<evidence type="ECO:0000313" key="2">
    <source>
        <dbReference type="Proteomes" id="UP001623349"/>
    </source>
</evidence>
<accession>A0ABQ0FD90</accession>
<keyword evidence="2" id="KW-1185">Reference proteome</keyword>
<evidence type="ECO:0000313" key="1">
    <source>
        <dbReference type="EMBL" id="GAB1297214.1"/>
    </source>
</evidence>
<name>A0ABQ0FD90_APOSI</name>
<sequence>MVLALTLEQTRTRKVALPTCPQLLPPASGHMSNQRSWSWTVGLKTALQPLF</sequence>
<organism evidence="1 2">
    <name type="scientific">Apodemus speciosus</name>
    <name type="common">Large Japanese field mouse</name>
    <dbReference type="NCBI Taxonomy" id="105296"/>
    <lineage>
        <taxon>Eukaryota</taxon>
        <taxon>Metazoa</taxon>
        <taxon>Chordata</taxon>
        <taxon>Craniata</taxon>
        <taxon>Vertebrata</taxon>
        <taxon>Euteleostomi</taxon>
        <taxon>Mammalia</taxon>
        <taxon>Eutheria</taxon>
        <taxon>Euarchontoglires</taxon>
        <taxon>Glires</taxon>
        <taxon>Rodentia</taxon>
        <taxon>Myomorpha</taxon>
        <taxon>Muroidea</taxon>
        <taxon>Muridae</taxon>
        <taxon>Murinae</taxon>
        <taxon>Apodemus</taxon>
    </lineage>
</organism>
<gene>
    <name evidence="1" type="ORF">APTSU1_001245000</name>
</gene>